<evidence type="ECO:0000313" key="2">
    <source>
        <dbReference type="Proteomes" id="UP000183894"/>
    </source>
</evidence>
<name>A0A1H7MKR8_HALLR</name>
<dbReference type="OrthoDB" id="282577at2157"/>
<evidence type="ECO:0000313" key="1">
    <source>
        <dbReference type="EMBL" id="SEL11701.1"/>
    </source>
</evidence>
<accession>A0A1H7MKR8</accession>
<proteinExistence type="predicted"/>
<dbReference type="EMBL" id="FOAD01000003">
    <property type="protein sequence ID" value="SEL11701.1"/>
    <property type="molecule type" value="Genomic_DNA"/>
</dbReference>
<gene>
    <name evidence="1" type="ORF">SAMN04488691_1038</name>
</gene>
<dbReference type="RefSeq" id="WP_074793087.1">
    <property type="nucleotide sequence ID" value="NZ_FOAD01000003.1"/>
</dbReference>
<evidence type="ECO:0008006" key="3">
    <source>
        <dbReference type="Google" id="ProtNLM"/>
    </source>
</evidence>
<protein>
    <recommendedName>
        <fullName evidence="3">Lipoprotein</fullName>
    </recommendedName>
</protein>
<reference evidence="1 2" key="1">
    <citation type="submission" date="2016-10" db="EMBL/GenBank/DDBJ databases">
        <authorList>
            <person name="de Groot N.N."/>
        </authorList>
    </citation>
    <scope>NUCLEOTIDE SEQUENCE [LARGE SCALE GENOMIC DNA]</scope>
    <source>
        <strain evidence="1 2">CDM_5</strain>
    </source>
</reference>
<dbReference type="Proteomes" id="UP000183894">
    <property type="component" value="Unassembled WGS sequence"/>
</dbReference>
<sequence length="159" mass="17462">MNRRSLLASIGATTTALTAGCISSLEETLGPSVRLGWFGVHNIDTEPHEFDLLVIRDGTEVHYSSHDVRGRTGSFNYGAVADCDWGDTPGDYSVGVRVDGGDWNERSVTSRDADCVVANAQYLDDFEFSKYRDGHSLTISVIEECNPDHYDGMCAFTTR</sequence>
<organism evidence="1 2">
    <name type="scientific">Haloferax larsenii</name>
    <dbReference type="NCBI Taxonomy" id="302484"/>
    <lineage>
        <taxon>Archaea</taxon>
        <taxon>Methanobacteriati</taxon>
        <taxon>Methanobacteriota</taxon>
        <taxon>Stenosarchaea group</taxon>
        <taxon>Halobacteria</taxon>
        <taxon>Halobacteriales</taxon>
        <taxon>Haloferacaceae</taxon>
        <taxon>Haloferax</taxon>
    </lineage>
</organism>
<dbReference type="PROSITE" id="PS51257">
    <property type="entry name" value="PROKAR_LIPOPROTEIN"/>
    <property type="match status" value="1"/>
</dbReference>
<dbReference type="AlphaFoldDB" id="A0A1H7MKR8"/>